<reference evidence="4" key="1">
    <citation type="submission" date="2009-12" db="EMBL/GenBank/DDBJ databases">
        <title>Complete sequence of Treponema azotonutricium strain ZAS-9.</title>
        <authorList>
            <person name="Tetu S.G."/>
            <person name="Matson E."/>
            <person name="Ren Q."/>
            <person name="Seshadri R."/>
            <person name="Elbourne L."/>
            <person name="Hassan K.A."/>
            <person name="Durkin A."/>
            <person name="Radune D."/>
            <person name="Mohamoud Y."/>
            <person name="Shay R."/>
            <person name="Jin S."/>
            <person name="Zhang X."/>
            <person name="Lucey K."/>
            <person name="Ballor N.R."/>
            <person name="Ottesen E."/>
            <person name="Rosenthal R."/>
            <person name="Allen A."/>
            <person name="Leadbetter J.R."/>
            <person name="Paulsen I.T."/>
        </authorList>
    </citation>
    <scope>NUCLEOTIDE SEQUENCE [LARGE SCALE GENOMIC DNA]</scope>
    <source>
        <strain evidence="4">ATCC BAA-888 / DSM 13862 / ZAS-9</strain>
    </source>
</reference>
<dbReference type="Proteomes" id="UP000009222">
    <property type="component" value="Chromosome"/>
</dbReference>
<protein>
    <submittedName>
        <fullName evidence="3">Transcriptional regulator, XRE family</fullName>
    </submittedName>
</protein>
<dbReference type="STRING" id="545695.TREAZ_3553"/>
<dbReference type="KEGG" id="taz:TREAZ_3553"/>
<evidence type="ECO:0000313" key="4">
    <source>
        <dbReference type="Proteomes" id="UP000009222"/>
    </source>
</evidence>
<dbReference type="RefSeq" id="WP_015712025.1">
    <property type="nucleotide sequence ID" value="NC_015577.1"/>
</dbReference>
<dbReference type="InParanoid" id="F5Y704"/>
<dbReference type="SMART" id="SM00530">
    <property type="entry name" value="HTH_XRE"/>
    <property type="match status" value="1"/>
</dbReference>
<dbReference type="InterPro" id="IPR001387">
    <property type="entry name" value="Cro/C1-type_HTH"/>
</dbReference>
<dbReference type="Gene3D" id="1.10.260.40">
    <property type="entry name" value="lambda repressor-like DNA-binding domains"/>
    <property type="match status" value="1"/>
</dbReference>
<dbReference type="EMBL" id="CP001841">
    <property type="protein sequence ID" value="AEF83377.1"/>
    <property type="molecule type" value="Genomic_DNA"/>
</dbReference>
<dbReference type="PANTHER" id="PTHR46797:SF1">
    <property type="entry name" value="METHYLPHOSPHONATE SYNTHASE"/>
    <property type="match status" value="1"/>
</dbReference>
<evidence type="ECO:0000259" key="2">
    <source>
        <dbReference type="PROSITE" id="PS50943"/>
    </source>
</evidence>
<evidence type="ECO:0000256" key="1">
    <source>
        <dbReference type="ARBA" id="ARBA00023125"/>
    </source>
</evidence>
<gene>
    <name evidence="3" type="ordered locus">TREAZ_3553</name>
</gene>
<accession>F5Y704</accession>
<dbReference type="InterPro" id="IPR050807">
    <property type="entry name" value="TransReg_Diox_bact_type"/>
</dbReference>
<organism evidence="3 4">
    <name type="scientific">Leadbettera azotonutricia (strain ATCC BAA-888 / DSM 13862 / ZAS-9)</name>
    <name type="common">Treponema azotonutricium</name>
    <dbReference type="NCBI Taxonomy" id="545695"/>
    <lineage>
        <taxon>Bacteria</taxon>
        <taxon>Pseudomonadati</taxon>
        <taxon>Spirochaetota</taxon>
        <taxon>Spirochaetia</taxon>
        <taxon>Spirochaetales</taxon>
        <taxon>Breznakiellaceae</taxon>
        <taxon>Leadbettera</taxon>
    </lineage>
</organism>
<keyword evidence="1" id="KW-0238">DNA-binding</keyword>
<proteinExistence type="predicted"/>
<reference evidence="3 4" key="2">
    <citation type="journal article" date="2011" name="ISME J.">
        <title>RNA-seq reveals cooperative metabolic interactions between two termite-gut spirochete species in co-culture.</title>
        <authorList>
            <person name="Rosenthal A.Z."/>
            <person name="Matson E.G."/>
            <person name="Eldar A."/>
            <person name="Leadbetter J.R."/>
        </authorList>
    </citation>
    <scope>NUCLEOTIDE SEQUENCE [LARGE SCALE GENOMIC DNA]</scope>
    <source>
        <strain evidence="4">ATCC BAA-888 / DSM 13862 / ZAS-9</strain>
    </source>
</reference>
<feature type="domain" description="HTH cro/C1-type" evidence="2">
    <location>
        <begin position="36"/>
        <end position="90"/>
    </location>
</feature>
<dbReference type="GO" id="GO:0003677">
    <property type="term" value="F:DNA binding"/>
    <property type="evidence" value="ECO:0007669"/>
    <property type="project" value="UniProtKB-KW"/>
</dbReference>
<dbReference type="eggNOG" id="COG1396">
    <property type="taxonomic scope" value="Bacteria"/>
</dbReference>
<evidence type="ECO:0000313" key="3">
    <source>
        <dbReference type="EMBL" id="AEF83377.1"/>
    </source>
</evidence>
<dbReference type="GO" id="GO:0003700">
    <property type="term" value="F:DNA-binding transcription factor activity"/>
    <property type="evidence" value="ECO:0007669"/>
    <property type="project" value="TreeGrafter"/>
</dbReference>
<dbReference type="AlphaFoldDB" id="F5Y704"/>
<dbReference type="SUPFAM" id="SSF47413">
    <property type="entry name" value="lambda repressor-like DNA-binding domains"/>
    <property type="match status" value="1"/>
</dbReference>
<sequence>MPNEEYVNNPESFNIACEVKLKESVKGIKDVLARNLKINRMKLGLTQDKLAEKAGISTHYFAMVELAKKFPSADMLERLAEALEVEPHELFYMPSAAENALEQLQATVAANIEQVVADAVEKTLSKKYP</sequence>
<dbReference type="HOGENOM" id="CLU_066192_17_8_12"/>
<dbReference type="GO" id="GO:0005829">
    <property type="term" value="C:cytosol"/>
    <property type="evidence" value="ECO:0007669"/>
    <property type="project" value="TreeGrafter"/>
</dbReference>
<dbReference type="PANTHER" id="PTHR46797">
    <property type="entry name" value="HTH-TYPE TRANSCRIPTIONAL REGULATOR"/>
    <property type="match status" value="1"/>
</dbReference>
<dbReference type="PROSITE" id="PS50943">
    <property type="entry name" value="HTH_CROC1"/>
    <property type="match status" value="1"/>
</dbReference>
<dbReference type="CDD" id="cd00093">
    <property type="entry name" value="HTH_XRE"/>
    <property type="match status" value="1"/>
</dbReference>
<dbReference type="InterPro" id="IPR010982">
    <property type="entry name" value="Lambda_DNA-bd_dom_sf"/>
</dbReference>
<keyword evidence="4" id="KW-1185">Reference proteome</keyword>
<dbReference type="FunCoup" id="F5Y704">
    <property type="interactions" value="7"/>
</dbReference>
<name>F5Y704_LEAAZ</name>
<dbReference type="Pfam" id="PF12844">
    <property type="entry name" value="HTH_19"/>
    <property type="match status" value="1"/>
</dbReference>